<evidence type="ECO:0000256" key="2">
    <source>
        <dbReference type="ARBA" id="ARBA00022649"/>
    </source>
</evidence>
<evidence type="ECO:0000313" key="6">
    <source>
        <dbReference type="EMBL" id="QAZ66871.1"/>
    </source>
</evidence>
<keyword evidence="4" id="KW-0547">Nucleotide-binding</keyword>
<dbReference type="Pfam" id="PF01934">
    <property type="entry name" value="HepT-like"/>
    <property type="match status" value="1"/>
</dbReference>
<dbReference type="OrthoDB" id="5472271at2"/>
<keyword evidence="5" id="KW-0378">Hydrolase</keyword>
<keyword evidence="7" id="KW-1185">Reference proteome</keyword>
<dbReference type="GO" id="GO:0000166">
    <property type="term" value="F:nucleotide binding"/>
    <property type="evidence" value="ECO:0007669"/>
    <property type="project" value="UniProtKB-KW"/>
</dbReference>
<evidence type="ECO:0000256" key="3">
    <source>
        <dbReference type="ARBA" id="ARBA00022722"/>
    </source>
</evidence>
<keyword evidence="2" id="KW-1277">Toxin-antitoxin system</keyword>
<keyword evidence="3" id="KW-0540">Nuclease</keyword>
<dbReference type="InterPro" id="IPR051813">
    <property type="entry name" value="HepT_RNase_toxin"/>
</dbReference>
<dbReference type="AlphaFoldDB" id="A0A4P6HI96"/>
<dbReference type="PANTHER" id="PTHR34139:SF1">
    <property type="entry name" value="RNASE MJ1380-RELATED"/>
    <property type="match status" value="1"/>
</dbReference>
<dbReference type="RefSeq" id="WP_129350803.1">
    <property type="nucleotide sequence ID" value="NZ_CP026538.1"/>
</dbReference>
<evidence type="ECO:0000256" key="4">
    <source>
        <dbReference type="ARBA" id="ARBA00022741"/>
    </source>
</evidence>
<evidence type="ECO:0000313" key="7">
    <source>
        <dbReference type="Proteomes" id="UP000293296"/>
    </source>
</evidence>
<protein>
    <recommendedName>
        <fullName evidence="8">DUF86 domain-containing protein</fullName>
    </recommendedName>
</protein>
<dbReference type="EMBL" id="CP026538">
    <property type="protein sequence ID" value="QAZ66871.1"/>
    <property type="molecule type" value="Genomic_DNA"/>
</dbReference>
<proteinExistence type="predicted"/>
<organism evidence="6 7">
    <name type="scientific">Solidesulfovibrio carbinolicus</name>
    <dbReference type="NCBI Taxonomy" id="296842"/>
    <lineage>
        <taxon>Bacteria</taxon>
        <taxon>Pseudomonadati</taxon>
        <taxon>Thermodesulfobacteriota</taxon>
        <taxon>Desulfovibrionia</taxon>
        <taxon>Desulfovibrionales</taxon>
        <taxon>Desulfovibrionaceae</taxon>
        <taxon>Solidesulfovibrio</taxon>
    </lineage>
</organism>
<sequence>MSRHDPSVALGHMARHAREAVALAGSRTRRDLDADRVFELALTRLLEIIGEAASRVPLDVRDRYPAVPWRDVIDCRNRLIHGYDTLDLDIIWAIVANDLPQLLEALPPSGD</sequence>
<dbReference type="GO" id="GO:0016787">
    <property type="term" value="F:hydrolase activity"/>
    <property type="evidence" value="ECO:0007669"/>
    <property type="project" value="UniProtKB-KW"/>
</dbReference>
<keyword evidence="1" id="KW-0597">Phosphoprotein</keyword>
<evidence type="ECO:0008006" key="8">
    <source>
        <dbReference type="Google" id="ProtNLM"/>
    </source>
</evidence>
<name>A0A4P6HI96_9BACT</name>
<dbReference type="GO" id="GO:0004540">
    <property type="term" value="F:RNA nuclease activity"/>
    <property type="evidence" value="ECO:0007669"/>
    <property type="project" value="InterPro"/>
</dbReference>
<evidence type="ECO:0000256" key="1">
    <source>
        <dbReference type="ARBA" id="ARBA00022553"/>
    </source>
</evidence>
<accession>A0A4P6HI96</accession>
<dbReference type="Proteomes" id="UP000293296">
    <property type="component" value="Chromosome"/>
</dbReference>
<dbReference type="PANTHER" id="PTHR34139">
    <property type="entry name" value="UPF0331 PROTEIN MJ0127"/>
    <property type="match status" value="1"/>
</dbReference>
<dbReference type="GO" id="GO:0110001">
    <property type="term" value="C:toxin-antitoxin complex"/>
    <property type="evidence" value="ECO:0007669"/>
    <property type="project" value="InterPro"/>
</dbReference>
<gene>
    <name evidence="6" type="ORF">C3Y92_06300</name>
</gene>
<dbReference type="InterPro" id="IPR008201">
    <property type="entry name" value="HepT-like"/>
</dbReference>
<evidence type="ECO:0000256" key="5">
    <source>
        <dbReference type="ARBA" id="ARBA00022801"/>
    </source>
</evidence>
<reference evidence="6 7" key="1">
    <citation type="submission" date="2018-02" db="EMBL/GenBank/DDBJ databases">
        <title>Genome sequence of Desulfovibrio carbinolicus DSM 3852.</title>
        <authorList>
            <person name="Wilbanks E."/>
            <person name="Skennerton C.T."/>
            <person name="Orphan V.J."/>
        </authorList>
    </citation>
    <scope>NUCLEOTIDE SEQUENCE [LARGE SCALE GENOMIC DNA]</scope>
    <source>
        <strain evidence="6 7">DSM 3852</strain>
    </source>
</reference>
<dbReference type="KEGG" id="dcb:C3Y92_06300"/>